<dbReference type="EC" id="1.-.-.-" evidence="2"/>
<dbReference type="EMBL" id="FWFV01000002">
    <property type="protein sequence ID" value="SLN29046.1"/>
    <property type="molecule type" value="Genomic_DNA"/>
</dbReference>
<organism evidence="2 3">
    <name type="scientific">Palleronia marisminoris</name>
    <dbReference type="NCBI Taxonomy" id="315423"/>
    <lineage>
        <taxon>Bacteria</taxon>
        <taxon>Pseudomonadati</taxon>
        <taxon>Pseudomonadota</taxon>
        <taxon>Alphaproteobacteria</taxon>
        <taxon>Rhodobacterales</taxon>
        <taxon>Roseobacteraceae</taxon>
        <taxon>Palleronia</taxon>
    </lineage>
</organism>
<dbReference type="STRING" id="315423.SAMN04488020_102110"/>
<feature type="region of interest" description="Disordered" evidence="1">
    <location>
        <begin position="1"/>
        <end position="24"/>
    </location>
</feature>
<dbReference type="InterPro" id="IPR036291">
    <property type="entry name" value="NAD(P)-bd_dom_sf"/>
</dbReference>
<gene>
    <name evidence="2" type="primary">yghA_2</name>
    <name evidence="2" type="ORF">PAM7066_01170</name>
</gene>
<dbReference type="Gene3D" id="3.40.50.720">
    <property type="entry name" value="NAD(P)-binding Rossmann-like Domain"/>
    <property type="match status" value="1"/>
</dbReference>
<evidence type="ECO:0000256" key="1">
    <source>
        <dbReference type="SAM" id="MobiDB-lite"/>
    </source>
</evidence>
<dbReference type="Pfam" id="PF00106">
    <property type="entry name" value="adh_short"/>
    <property type="match status" value="1"/>
</dbReference>
<sequence>MQSNVVRDPALPRRIGSAGERGPAEYRSCRVPTFCHRADVAINHLPEEQPDADEVIALIEEAGRTAVALPGDIRDESFCQQFVSDAVDQLGGLDILVNNAVYQNGSRRSPTSRPSSSTGR</sequence>
<evidence type="ECO:0000313" key="3">
    <source>
        <dbReference type="Proteomes" id="UP000193870"/>
    </source>
</evidence>
<protein>
    <submittedName>
        <fullName evidence="2">Putative oxidoreductase YghA</fullName>
        <ecNumber evidence="2">1.-.-.-</ecNumber>
    </submittedName>
</protein>
<name>A0A1Y5S0A5_9RHOB</name>
<reference evidence="2 3" key="1">
    <citation type="submission" date="2017-03" db="EMBL/GenBank/DDBJ databases">
        <authorList>
            <person name="Afonso C.L."/>
            <person name="Miller P.J."/>
            <person name="Scott M.A."/>
            <person name="Spackman E."/>
            <person name="Goraichik I."/>
            <person name="Dimitrov K.M."/>
            <person name="Suarez D.L."/>
            <person name="Swayne D.E."/>
        </authorList>
    </citation>
    <scope>NUCLEOTIDE SEQUENCE [LARGE SCALE GENOMIC DNA]</scope>
    <source>
        <strain evidence="2 3">CECT 7066</strain>
    </source>
</reference>
<evidence type="ECO:0000313" key="2">
    <source>
        <dbReference type="EMBL" id="SLN29046.1"/>
    </source>
</evidence>
<keyword evidence="2" id="KW-0560">Oxidoreductase</keyword>
<accession>A0A1Y5S0A5</accession>
<proteinExistence type="predicted"/>
<dbReference type="RefSeq" id="WP_175484559.1">
    <property type="nucleotide sequence ID" value="NZ_FOPF01000002.1"/>
</dbReference>
<dbReference type="SUPFAM" id="SSF51735">
    <property type="entry name" value="NAD(P)-binding Rossmann-fold domains"/>
    <property type="match status" value="1"/>
</dbReference>
<dbReference type="Proteomes" id="UP000193870">
    <property type="component" value="Unassembled WGS sequence"/>
</dbReference>
<dbReference type="InterPro" id="IPR002347">
    <property type="entry name" value="SDR_fam"/>
</dbReference>
<dbReference type="AlphaFoldDB" id="A0A1Y5S0A5"/>
<dbReference type="GO" id="GO:0016491">
    <property type="term" value="F:oxidoreductase activity"/>
    <property type="evidence" value="ECO:0007669"/>
    <property type="project" value="UniProtKB-KW"/>
</dbReference>
<keyword evidence="3" id="KW-1185">Reference proteome</keyword>